<dbReference type="EMBL" id="JACHMM010000001">
    <property type="protein sequence ID" value="MBB5788989.1"/>
    <property type="molecule type" value="Genomic_DNA"/>
</dbReference>
<dbReference type="PROSITE" id="PS50949">
    <property type="entry name" value="HTH_GNTR"/>
    <property type="match status" value="1"/>
</dbReference>
<evidence type="ECO:0000313" key="5">
    <source>
        <dbReference type="EMBL" id="MBB5788989.1"/>
    </source>
</evidence>
<keyword evidence="1" id="KW-0805">Transcription regulation</keyword>
<dbReference type="GO" id="GO:0003677">
    <property type="term" value="F:DNA binding"/>
    <property type="evidence" value="ECO:0007669"/>
    <property type="project" value="UniProtKB-KW"/>
</dbReference>
<dbReference type="SUPFAM" id="SSF46785">
    <property type="entry name" value="Winged helix' DNA-binding domain"/>
    <property type="match status" value="1"/>
</dbReference>
<proteinExistence type="predicted"/>
<dbReference type="PANTHER" id="PTHR43537:SF5">
    <property type="entry name" value="UXU OPERON TRANSCRIPTIONAL REGULATOR"/>
    <property type="match status" value="1"/>
</dbReference>
<dbReference type="Gene3D" id="1.10.10.10">
    <property type="entry name" value="Winged helix-like DNA-binding domain superfamily/Winged helix DNA-binding domain"/>
    <property type="match status" value="1"/>
</dbReference>
<evidence type="ECO:0000259" key="4">
    <source>
        <dbReference type="PROSITE" id="PS50949"/>
    </source>
</evidence>
<evidence type="ECO:0000313" key="6">
    <source>
        <dbReference type="Proteomes" id="UP000542813"/>
    </source>
</evidence>
<comment type="caution">
    <text evidence="5">The sequence shown here is derived from an EMBL/GenBank/DDBJ whole genome shotgun (WGS) entry which is preliminary data.</text>
</comment>
<dbReference type="PANTHER" id="PTHR43537">
    <property type="entry name" value="TRANSCRIPTIONAL REGULATOR, GNTR FAMILY"/>
    <property type="match status" value="1"/>
</dbReference>
<dbReference type="Pfam" id="PF07729">
    <property type="entry name" value="FCD"/>
    <property type="match status" value="1"/>
</dbReference>
<dbReference type="Proteomes" id="UP000542813">
    <property type="component" value="Unassembled WGS sequence"/>
</dbReference>
<keyword evidence="2 5" id="KW-0238">DNA-binding</keyword>
<evidence type="ECO:0000256" key="2">
    <source>
        <dbReference type="ARBA" id="ARBA00023125"/>
    </source>
</evidence>
<dbReference type="InterPro" id="IPR036388">
    <property type="entry name" value="WH-like_DNA-bd_sf"/>
</dbReference>
<dbReference type="Gene3D" id="1.20.120.530">
    <property type="entry name" value="GntR ligand-binding domain-like"/>
    <property type="match status" value="1"/>
</dbReference>
<dbReference type="SUPFAM" id="SSF48008">
    <property type="entry name" value="GntR ligand-binding domain-like"/>
    <property type="match status" value="1"/>
</dbReference>
<dbReference type="SMART" id="SM00345">
    <property type="entry name" value="HTH_GNTR"/>
    <property type="match status" value="1"/>
</dbReference>
<dbReference type="InterPro" id="IPR011711">
    <property type="entry name" value="GntR_C"/>
</dbReference>
<dbReference type="GO" id="GO:0003700">
    <property type="term" value="F:DNA-binding transcription factor activity"/>
    <property type="evidence" value="ECO:0007669"/>
    <property type="project" value="InterPro"/>
</dbReference>
<sequence length="221" mass="24987">MATMTLRIYDSVRERILKGELAPGSRLVIRSLALEHETSDIPIREALRMLERDGLVEIRPYRGARVVNLSPEEIEEGYLIRGHLESLATRTAVGHLTDQHFAQLDRCLRDMGKALDRGDGLGYAEINREFHGLIFSASPHRRLQELIENIWDGQRGYQMVFRLAPDWQWTSYQEHQQIVQALREGDADAAAEIALEHKLAAGRALIAGIREDLAARAEEGA</sequence>
<evidence type="ECO:0000256" key="1">
    <source>
        <dbReference type="ARBA" id="ARBA00023015"/>
    </source>
</evidence>
<evidence type="ECO:0000256" key="3">
    <source>
        <dbReference type="ARBA" id="ARBA00023163"/>
    </source>
</evidence>
<dbReference type="Pfam" id="PF00392">
    <property type="entry name" value="GntR"/>
    <property type="match status" value="1"/>
</dbReference>
<dbReference type="InterPro" id="IPR008920">
    <property type="entry name" value="TF_FadR/GntR_C"/>
</dbReference>
<accession>A0A7W9GS07</accession>
<reference evidence="5 6" key="1">
    <citation type="submission" date="2020-08" db="EMBL/GenBank/DDBJ databases">
        <title>Sequencing the genomes of 1000 actinobacteria strains.</title>
        <authorList>
            <person name="Klenk H.-P."/>
        </authorList>
    </citation>
    <scope>NUCLEOTIDE SEQUENCE [LARGE SCALE GENOMIC DNA]</scope>
    <source>
        <strain evidence="5 6">DSM 102122</strain>
    </source>
</reference>
<feature type="domain" description="HTH gntR-type" evidence="4">
    <location>
        <begin position="2"/>
        <end position="69"/>
    </location>
</feature>
<organism evidence="5 6">
    <name type="scientific">Jiangella mangrovi</name>
    <dbReference type="NCBI Taxonomy" id="1524084"/>
    <lineage>
        <taxon>Bacteria</taxon>
        <taxon>Bacillati</taxon>
        <taxon>Actinomycetota</taxon>
        <taxon>Actinomycetes</taxon>
        <taxon>Jiangellales</taxon>
        <taxon>Jiangellaceae</taxon>
        <taxon>Jiangella</taxon>
    </lineage>
</organism>
<dbReference type="CDD" id="cd07377">
    <property type="entry name" value="WHTH_GntR"/>
    <property type="match status" value="1"/>
</dbReference>
<dbReference type="AlphaFoldDB" id="A0A7W9GS07"/>
<keyword evidence="6" id="KW-1185">Reference proteome</keyword>
<keyword evidence="3" id="KW-0804">Transcription</keyword>
<name>A0A7W9GS07_9ACTN</name>
<protein>
    <submittedName>
        <fullName evidence="5">DNA-binding GntR family transcriptional regulator</fullName>
    </submittedName>
</protein>
<dbReference type="InterPro" id="IPR036390">
    <property type="entry name" value="WH_DNA-bd_sf"/>
</dbReference>
<gene>
    <name evidence="5" type="ORF">HD601_003564</name>
</gene>
<dbReference type="InterPro" id="IPR000524">
    <property type="entry name" value="Tscrpt_reg_HTH_GntR"/>
</dbReference>
<dbReference type="SMART" id="SM00895">
    <property type="entry name" value="FCD"/>
    <property type="match status" value="1"/>
</dbReference>